<sequence>MLDRTLAPPFQKNTVLTLLTPQHYKSAKGTDLFVLSGGTQEVVRVELIAKAGKWYETSPGTAHFSASQLDKGTKTKSSFQLASLFDAYGAHLDISAGNDFFSITIYSLSRNLSEVLEVVGELIHEAIFPEQELMLSKNIALQNLKVNEEKTSYLAGKYFRKAIFGDHPYGRELDAHAIEQVEREKLASYLKSFLVNFQVVVSGHVNDTTLKVLTQFLDQLPTGKINGKEASFLMPVAITEYRAKEGSVQSTIRYGKRIISRQHPDFFDLLFTTHLLGGYFGSRLMKNIREDKGLTYGIFSSVQSLLRESYFIIGADVNCENRELTMLEIKKELEKLAQVPVSNTELETARNHFIGSLQSEVTTAFAHGDKFKIILLNELPSDYYQLMINRVNVIQAEDLQHCAAKYFKTESFTEVTVG</sequence>
<proteinExistence type="predicted"/>
<dbReference type="GO" id="GO:0046872">
    <property type="term" value="F:metal ion binding"/>
    <property type="evidence" value="ECO:0007669"/>
    <property type="project" value="InterPro"/>
</dbReference>
<evidence type="ECO:0000259" key="2">
    <source>
        <dbReference type="Pfam" id="PF05193"/>
    </source>
</evidence>
<dbReference type="AlphaFoldDB" id="A0A401U758"/>
<dbReference type="Gene3D" id="3.30.830.10">
    <property type="entry name" value="Metalloenzyme, LuxS/M16 peptidase-like"/>
    <property type="match status" value="2"/>
</dbReference>
<dbReference type="PANTHER" id="PTHR11851:SF224">
    <property type="entry name" value="PROCESSING PROTEASE"/>
    <property type="match status" value="1"/>
</dbReference>
<protein>
    <submittedName>
        <fullName evidence="3">Insulinase family protein</fullName>
    </submittedName>
</protein>
<dbReference type="InterPro" id="IPR011249">
    <property type="entry name" value="Metalloenz_LuxS/M16"/>
</dbReference>
<reference evidence="3 4" key="1">
    <citation type="submission" date="2018-11" db="EMBL/GenBank/DDBJ databases">
        <title>Chryseotalea sanarue gen. nov., sp., nov., a member of the family Cytophagaceae, isolated from a brackish lake in Hamamatsu Japan.</title>
        <authorList>
            <person name="Maejima Y."/>
            <person name="Iino T."/>
            <person name="Muraguchi Y."/>
            <person name="Fukuda K."/>
            <person name="Ohkuma M."/>
            <person name="Moriuchi R."/>
            <person name="Dohra H."/>
            <person name="Kimbara K."/>
            <person name="Shintani M."/>
        </authorList>
    </citation>
    <scope>NUCLEOTIDE SEQUENCE [LARGE SCALE GENOMIC DNA]</scope>
    <source>
        <strain evidence="3 4">Ys</strain>
    </source>
</reference>
<feature type="domain" description="Peptidase M16 N-terminal" evidence="1">
    <location>
        <begin position="39"/>
        <end position="173"/>
    </location>
</feature>
<dbReference type="PANTHER" id="PTHR11851">
    <property type="entry name" value="METALLOPROTEASE"/>
    <property type="match status" value="1"/>
</dbReference>
<evidence type="ECO:0000313" key="3">
    <source>
        <dbReference type="EMBL" id="GCC50715.1"/>
    </source>
</evidence>
<dbReference type="InterPro" id="IPR011765">
    <property type="entry name" value="Pept_M16_N"/>
</dbReference>
<dbReference type="EMBL" id="BHXQ01000002">
    <property type="protein sequence ID" value="GCC50715.1"/>
    <property type="molecule type" value="Genomic_DNA"/>
</dbReference>
<dbReference type="RefSeq" id="WP_127121385.1">
    <property type="nucleotide sequence ID" value="NZ_BHXQ01000002.1"/>
</dbReference>
<dbReference type="InterPro" id="IPR007863">
    <property type="entry name" value="Peptidase_M16_C"/>
</dbReference>
<gene>
    <name evidence="3" type="ORF">SanaruYs_09330</name>
</gene>
<feature type="domain" description="Peptidase M16 C-terminal" evidence="2">
    <location>
        <begin position="182"/>
        <end position="351"/>
    </location>
</feature>
<dbReference type="Pfam" id="PF05193">
    <property type="entry name" value="Peptidase_M16_C"/>
    <property type="match status" value="1"/>
</dbReference>
<dbReference type="SUPFAM" id="SSF63411">
    <property type="entry name" value="LuxS/MPP-like metallohydrolase"/>
    <property type="match status" value="2"/>
</dbReference>
<evidence type="ECO:0000313" key="4">
    <source>
        <dbReference type="Proteomes" id="UP000288227"/>
    </source>
</evidence>
<accession>A0A401U758</accession>
<organism evidence="3 4">
    <name type="scientific">Chryseotalea sanaruensis</name>
    <dbReference type="NCBI Taxonomy" id="2482724"/>
    <lineage>
        <taxon>Bacteria</taxon>
        <taxon>Pseudomonadati</taxon>
        <taxon>Bacteroidota</taxon>
        <taxon>Cytophagia</taxon>
        <taxon>Cytophagales</taxon>
        <taxon>Chryseotaleaceae</taxon>
        <taxon>Chryseotalea</taxon>
    </lineage>
</organism>
<comment type="caution">
    <text evidence="3">The sequence shown here is derived from an EMBL/GenBank/DDBJ whole genome shotgun (WGS) entry which is preliminary data.</text>
</comment>
<evidence type="ECO:0000259" key="1">
    <source>
        <dbReference type="Pfam" id="PF00675"/>
    </source>
</evidence>
<name>A0A401U758_9BACT</name>
<keyword evidence="4" id="KW-1185">Reference proteome</keyword>
<dbReference type="Pfam" id="PF00675">
    <property type="entry name" value="Peptidase_M16"/>
    <property type="match status" value="1"/>
</dbReference>
<dbReference type="OrthoDB" id="9811314at2"/>
<dbReference type="Proteomes" id="UP000288227">
    <property type="component" value="Unassembled WGS sequence"/>
</dbReference>
<dbReference type="InterPro" id="IPR050361">
    <property type="entry name" value="MPP/UQCRC_Complex"/>
</dbReference>